<feature type="region of interest" description="Disordered" evidence="2">
    <location>
        <begin position="22"/>
        <end position="70"/>
    </location>
</feature>
<keyword evidence="4" id="KW-1185">Reference proteome</keyword>
<reference evidence="3" key="1">
    <citation type="journal article" date="2021" name="Nat. Commun.">
        <title>Genetic determinants of endophytism in the Arabidopsis root mycobiome.</title>
        <authorList>
            <person name="Mesny F."/>
            <person name="Miyauchi S."/>
            <person name="Thiergart T."/>
            <person name="Pickel B."/>
            <person name="Atanasova L."/>
            <person name="Karlsson M."/>
            <person name="Huettel B."/>
            <person name="Barry K.W."/>
            <person name="Haridas S."/>
            <person name="Chen C."/>
            <person name="Bauer D."/>
            <person name="Andreopoulos W."/>
            <person name="Pangilinan J."/>
            <person name="LaButti K."/>
            <person name="Riley R."/>
            <person name="Lipzen A."/>
            <person name="Clum A."/>
            <person name="Drula E."/>
            <person name="Henrissat B."/>
            <person name="Kohler A."/>
            <person name="Grigoriev I.V."/>
            <person name="Martin F.M."/>
            <person name="Hacquard S."/>
        </authorList>
    </citation>
    <scope>NUCLEOTIDE SEQUENCE</scope>
    <source>
        <strain evidence="3">MPI-CAGE-AT-0147</strain>
    </source>
</reference>
<feature type="compositionally biased region" description="Polar residues" evidence="2">
    <location>
        <begin position="43"/>
        <end position="59"/>
    </location>
</feature>
<dbReference type="AlphaFoldDB" id="A0A9P9IS81"/>
<feature type="compositionally biased region" description="Low complexity" evidence="2">
    <location>
        <begin position="26"/>
        <end position="38"/>
    </location>
</feature>
<gene>
    <name evidence="3" type="ORF">EDB81DRAFT_889038</name>
</gene>
<feature type="coiled-coil region" evidence="1">
    <location>
        <begin position="341"/>
        <end position="368"/>
    </location>
</feature>
<name>A0A9P9IS81_9HYPO</name>
<evidence type="ECO:0000313" key="4">
    <source>
        <dbReference type="Proteomes" id="UP000738349"/>
    </source>
</evidence>
<sequence length="374" mass="41768">MKNPKAVEKLQLLASQILGVRTDEASSGSGSYNNSSSSDVGEKSSNSDTSHANNENNDPSAEIPGITKEDKKNAKKGFKIEFTAGFSALTEIEVKVKKTTIDGDYFGYATEKIPDDLLHIFHDYFDLWVCSGAAVDSAGYAKWLEVAFRQENMTKAEVGNRALSFFSRVLDTFEFPDFADTGPFYNVWEPRRVYIGAQLAHPRGYMVANVMQRRDAALGLYVSFFGVGNPRMCTCCHRKQKINRSISGEPILAPFPECISLRRVRAGTCSNCVWDGRNDCSWKSLGGYLTRLQHPYVIGSLPPGLAVKEVAVLNRWIDDVNLIFAPGGLNDRSCPRITCKLTNLETDRKKRQKDLEEAKKKILEIELESELRPE</sequence>
<evidence type="ECO:0000313" key="3">
    <source>
        <dbReference type="EMBL" id="KAH7129275.1"/>
    </source>
</evidence>
<comment type="caution">
    <text evidence="3">The sequence shown here is derived from an EMBL/GenBank/DDBJ whole genome shotgun (WGS) entry which is preliminary data.</text>
</comment>
<dbReference type="EMBL" id="JAGMUV010000018">
    <property type="protein sequence ID" value="KAH7129275.1"/>
    <property type="molecule type" value="Genomic_DNA"/>
</dbReference>
<proteinExistence type="predicted"/>
<evidence type="ECO:0000256" key="2">
    <source>
        <dbReference type="SAM" id="MobiDB-lite"/>
    </source>
</evidence>
<evidence type="ECO:0000256" key="1">
    <source>
        <dbReference type="SAM" id="Coils"/>
    </source>
</evidence>
<dbReference type="OrthoDB" id="5055259at2759"/>
<dbReference type="Proteomes" id="UP000738349">
    <property type="component" value="Unassembled WGS sequence"/>
</dbReference>
<keyword evidence="1" id="KW-0175">Coiled coil</keyword>
<protein>
    <submittedName>
        <fullName evidence="3">Uncharacterized protein</fullName>
    </submittedName>
</protein>
<accession>A0A9P9IS81</accession>
<organism evidence="3 4">
    <name type="scientific">Dactylonectria macrodidyma</name>
    <dbReference type="NCBI Taxonomy" id="307937"/>
    <lineage>
        <taxon>Eukaryota</taxon>
        <taxon>Fungi</taxon>
        <taxon>Dikarya</taxon>
        <taxon>Ascomycota</taxon>
        <taxon>Pezizomycotina</taxon>
        <taxon>Sordariomycetes</taxon>
        <taxon>Hypocreomycetidae</taxon>
        <taxon>Hypocreales</taxon>
        <taxon>Nectriaceae</taxon>
        <taxon>Dactylonectria</taxon>
    </lineage>
</organism>